<dbReference type="EMBL" id="CP023445">
    <property type="protein sequence ID" value="ATE58358.1"/>
    <property type="molecule type" value="Genomic_DNA"/>
</dbReference>
<evidence type="ECO:0000313" key="3">
    <source>
        <dbReference type="EMBL" id="ATE58358.1"/>
    </source>
</evidence>
<dbReference type="PROSITE" id="PS51257">
    <property type="entry name" value="PROKAR_LIPOPROTEIN"/>
    <property type="match status" value="1"/>
</dbReference>
<dbReference type="InterPro" id="IPR015168">
    <property type="entry name" value="SsuA/THI5"/>
</dbReference>
<protein>
    <submittedName>
        <fullName evidence="3">Myristoyl transferase</fullName>
    </submittedName>
</protein>
<feature type="chain" id="PRO_5013149260" evidence="1">
    <location>
        <begin position="28"/>
        <end position="338"/>
    </location>
</feature>
<dbReference type="AlphaFoldDB" id="A0A290ZH60"/>
<sequence length="338" mass="36086">MSRRRFGALTAVVATAAALVACSPADAGSSSSSGEGGTKKVTMQIDGSAVPYYAPLYAAQKQGFFKNHGLEVEFTYAQGADIVQNVAAGNVDFGFPNGDSVITAYAKGIKTNVVHTTYQQGIGALLFRDDSGIKTPADLKGRKVGVTDLGSANYAQLQAMLAKENVPLSEVQVETIGTGAIVDAMKNGQVDAIVFSRLRYYALLQAGVGVGQVLSDEYLPSFGNIVIANPEKVNSDAETVKSFNAALNEGIQYVIDNVGEATRMAIKDYAPTFEGQEAQIELILDDVFALTLWQSADTEEHGLGYGNVDRWNESIKAQVGFKLIDNEFNADEMVKNVR</sequence>
<dbReference type="KEGG" id="apre:CNX65_24145"/>
<dbReference type="PANTHER" id="PTHR31528:SF15">
    <property type="entry name" value="RIBOFLAVIN-BINDING PROTEIN RIBY"/>
    <property type="match status" value="1"/>
</dbReference>
<reference evidence="3" key="1">
    <citation type="submission" date="2017-09" db="EMBL/GenBank/DDBJ databases">
        <title>Complete Genome Sequence of ansamitocin-producing Bacterium Actinosynnema pretiosum X47.</title>
        <authorList>
            <person name="Cao G."/>
            <person name="Zong G."/>
            <person name="Zhong C."/>
            <person name="Fu J."/>
        </authorList>
    </citation>
    <scope>NUCLEOTIDE SEQUENCE [LARGE SCALE GENOMIC DNA]</scope>
    <source>
        <strain evidence="3">X47</strain>
    </source>
</reference>
<feature type="domain" description="Solute-binding protein family 3/N-terminal" evidence="2">
    <location>
        <begin position="40"/>
        <end position="261"/>
    </location>
</feature>
<dbReference type="Proteomes" id="UP000218505">
    <property type="component" value="Chromosome"/>
</dbReference>
<organism evidence="3 4">
    <name type="scientific">Actinosynnema pretiosum</name>
    <dbReference type="NCBI Taxonomy" id="42197"/>
    <lineage>
        <taxon>Bacteria</taxon>
        <taxon>Bacillati</taxon>
        <taxon>Actinomycetota</taxon>
        <taxon>Actinomycetes</taxon>
        <taxon>Pseudonocardiales</taxon>
        <taxon>Pseudonocardiaceae</taxon>
        <taxon>Actinosynnema</taxon>
    </lineage>
</organism>
<proteinExistence type="predicted"/>
<name>A0A290ZH60_9PSEU</name>
<evidence type="ECO:0000313" key="4">
    <source>
        <dbReference type="Proteomes" id="UP000218505"/>
    </source>
</evidence>
<dbReference type="InterPro" id="IPR001638">
    <property type="entry name" value="Solute-binding_3/MltF_N"/>
</dbReference>
<accession>A0A290ZH60</accession>
<dbReference type="PANTHER" id="PTHR31528">
    <property type="entry name" value="4-AMINO-5-HYDROXYMETHYL-2-METHYLPYRIMIDINE PHOSPHATE SYNTHASE THI11-RELATED"/>
    <property type="match status" value="1"/>
</dbReference>
<dbReference type="InterPro" id="IPR027939">
    <property type="entry name" value="NMT1/THI5"/>
</dbReference>
<evidence type="ECO:0000256" key="1">
    <source>
        <dbReference type="SAM" id="SignalP"/>
    </source>
</evidence>
<dbReference type="SUPFAM" id="SSF53850">
    <property type="entry name" value="Periplasmic binding protein-like II"/>
    <property type="match status" value="1"/>
</dbReference>
<dbReference type="GO" id="GO:0016740">
    <property type="term" value="F:transferase activity"/>
    <property type="evidence" value="ECO:0007669"/>
    <property type="project" value="UniProtKB-KW"/>
</dbReference>
<evidence type="ECO:0000259" key="2">
    <source>
        <dbReference type="SMART" id="SM00062"/>
    </source>
</evidence>
<keyword evidence="1" id="KW-0732">Signal</keyword>
<feature type="signal peptide" evidence="1">
    <location>
        <begin position="1"/>
        <end position="27"/>
    </location>
</feature>
<dbReference type="Gene3D" id="3.40.190.10">
    <property type="entry name" value="Periplasmic binding protein-like II"/>
    <property type="match status" value="2"/>
</dbReference>
<gene>
    <name evidence="3" type="ORF">CNX65_24145</name>
</gene>
<dbReference type="GO" id="GO:0009228">
    <property type="term" value="P:thiamine biosynthetic process"/>
    <property type="evidence" value="ECO:0007669"/>
    <property type="project" value="InterPro"/>
</dbReference>
<dbReference type="Pfam" id="PF09084">
    <property type="entry name" value="NMT1"/>
    <property type="match status" value="1"/>
</dbReference>
<keyword evidence="4" id="KW-1185">Reference proteome</keyword>
<keyword evidence="3" id="KW-0808">Transferase</keyword>
<dbReference type="SMART" id="SM00062">
    <property type="entry name" value="PBPb"/>
    <property type="match status" value="1"/>
</dbReference>